<evidence type="ECO:0000313" key="3">
    <source>
        <dbReference type="Proteomes" id="UP001500507"/>
    </source>
</evidence>
<comment type="caution">
    <text evidence="2">The sequence shown here is derived from an EMBL/GenBank/DDBJ whole genome shotgun (WGS) entry which is preliminary data.</text>
</comment>
<dbReference type="EMBL" id="BAAAFG010000016">
    <property type="protein sequence ID" value="GAA0873077.1"/>
    <property type="molecule type" value="Genomic_DNA"/>
</dbReference>
<dbReference type="SUPFAM" id="SSF159888">
    <property type="entry name" value="YdhG-like"/>
    <property type="match status" value="1"/>
</dbReference>
<keyword evidence="3" id="KW-1185">Reference proteome</keyword>
<dbReference type="PIRSF" id="PIRSF021308">
    <property type="entry name" value="UCP021308"/>
    <property type="match status" value="1"/>
</dbReference>
<gene>
    <name evidence="2" type="ORF">GCM10009117_22240</name>
</gene>
<dbReference type="RefSeq" id="WP_343767559.1">
    <property type="nucleotide sequence ID" value="NZ_BAAAFG010000016.1"/>
</dbReference>
<evidence type="ECO:0000313" key="2">
    <source>
        <dbReference type="EMBL" id="GAA0873077.1"/>
    </source>
</evidence>
<sequence>MTKQEKLNAFFKGDRPFLEGVLQLRSLLHQTELTETWKWNFPVYTLNEKNILGLGDFKRHFGLWFFNGVFLSDPENLLVNAQEGKTKALRQMRFTNADQINESVIMPYIREAIQLQIEGKVLPSKATSKNVVIPLELKEAFQQHPNLANAFNQLTPGKQREYSTYIREAKQQATKERRIQKITPLILALKGSTINTLHLNEKPTRFHLTFCPVY</sequence>
<dbReference type="InterPro" id="IPR016786">
    <property type="entry name" value="YdeI_bac"/>
</dbReference>
<dbReference type="InterPro" id="IPR014922">
    <property type="entry name" value="YdhG-like"/>
</dbReference>
<proteinExistence type="predicted"/>
<organism evidence="2 3">
    <name type="scientific">Gangjinia marincola</name>
    <dbReference type="NCBI Taxonomy" id="578463"/>
    <lineage>
        <taxon>Bacteria</taxon>
        <taxon>Pseudomonadati</taxon>
        <taxon>Bacteroidota</taxon>
        <taxon>Flavobacteriia</taxon>
        <taxon>Flavobacteriales</taxon>
        <taxon>Flavobacteriaceae</taxon>
        <taxon>Gangjinia</taxon>
    </lineage>
</organism>
<protein>
    <submittedName>
        <fullName evidence="2">YdeI family protein</fullName>
    </submittedName>
</protein>
<name>A0ABP3Y000_9FLAO</name>
<reference evidence="3" key="1">
    <citation type="journal article" date="2019" name="Int. J. Syst. Evol. Microbiol.">
        <title>The Global Catalogue of Microorganisms (GCM) 10K type strain sequencing project: providing services to taxonomists for standard genome sequencing and annotation.</title>
        <authorList>
            <consortium name="The Broad Institute Genomics Platform"/>
            <consortium name="The Broad Institute Genome Sequencing Center for Infectious Disease"/>
            <person name="Wu L."/>
            <person name="Ma J."/>
        </authorList>
    </citation>
    <scope>NUCLEOTIDE SEQUENCE [LARGE SCALE GENOMIC DNA]</scope>
    <source>
        <strain evidence="3">JCM 16082</strain>
    </source>
</reference>
<dbReference type="Pfam" id="PF13376">
    <property type="entry name" value="OmdA"/>
    <property type="match status" value="1"/>
</dbReference>
<dbReference type="Proteomes" id="UP001500507">
    <property type="component" value="Unassembled WGS sequence"/>
</dbReference>
<dbReference type="Pfam" id="PF08818">
    <property type="entry name" value="DUF1801"/>
    <property type="match status" value="1"/>
</dbReference>
<dbReference type="Gene3D" id="3.90.1150.200">
    <property type="match status" value="1"/>
</dbReference>
<evidence type="ECO:0000259" key="1">
    <source>
        <dbReference type="Pfam" id="PF08818"/>
    </source>
</evidence>
<accession>A0ABP3Y000</accession>
<feature type="domain" description="YdhG-like" evidence="1">
    <location>
        <begin position="21"/>
        <end position="113"/>
    </location>
</feature>